<dbReference type="PROSITE" id="PS50110">
    <property type="entry name" value="RESPONSE_REGULATORY"/>
    <property type="match status" value="1"/>
</dbReference>
<evidence type="ECO:0000256" key="4">
    <source>
        <dbReference type="ARBA" id="ARBA00023012"/>
    </source>
</evidence>
<dbReference type="InterPro" id="IPR005467">
    <property type="entry name" value="His_kinase_dom"/>
</dbReference>
<dbReference type="SMART" id="SM00388">
    <property type="entry name" value="HisKA"/>
    <property type="match status" value="1"/>
</dbReference>
<dbReference type="PROSITE" id="PS50109">
    <property type="entry name" value="HIS_KIN"/>
    <property type="match status" value="1"/>
</dbReference>
<feature type="transmembrane region" description="Helical" evidence="6">
    <location>
        <begin position="62"/>
        <end position="86"/>
    </location>
</feature>
<evidence type="ECO:0000259" key="7">
    <source>
        <dbReference type="PROSITE" id="PS50109"/>
    </source>
</evidence>
<feature type="transmembrane region" description="Helical" evidence="6">
    <location>
        <begin position="126"/>
        <end position="144"/>
    </location>
</feature>
<dbReference type="Pfam" id="PF02518">
    <property type="entry name" value="HATPase_c"/>
    <property type="match status" value="1"/>
</dbReference>
<dbReference type="OrthoDB" id="186567at2"/>
<evidence type="ECO:0000256" key="3">
    <source>
        <dbReference type="ARBA" id="ARBA00022553"/>
    </source>
</evidence>
<dbReference type="Gene3D" id="3.30.565.10">
    <property type="entry name" value="Histidine kinase-like ATPase, C-terminal domain"/>
    <property type="match status" value="1"/>
</dbReference>
<feature type="transmembrane region" description="Helical" evidence="6">
    <location>
        <begin position="35"/>
        <end position="55"/>
    </location>
</feature>
<dbReference type="AlphaFoldDB" id="A0A556QJA4"/>
<dbReference type="InterPro" id="IPR011006">
    <property type="entry name" value="CheY-like_superfamily"/>
</dbReference>
<dbReference type="Gene3D" id="3.30.450.20">
    <property type="entry name" value="PAS domain"/>
    <property type="match status" value="1"/>
</dbReference>
<feature type="transmembrane region" description="Helical" evidence="6">
    <location>
        <begin position="173"/>
        <end position="195"/>
    </location>
</feature>
<dbReference type="InterPro" id="IPR003661">
    <property type="entry name" value="HisK_dim/P_dom"/>
</dbReference>
<dbReference type="EC" id="2.7.13.3" evidence="2"/>
<keyword evidence="3 5" id="KW-0597">Phosphoprotein</keyword>
<dbReference type="InterPro" id="IPR013656">
    <property type="entry name" value="PAS_4"/>
</dbReference>
<evidence type="ECO:0000259" key="8">
    <source>
        <dbReference type="PROSITE" id="PS50110"/>
    </source>
</evidence>
<dbReference type="SMART" id="SM00387">
    <property type="entry name" value="HATPase_c"/>
    <property type="match status" value="1"/>
</dbReference>
<reference evidence="9 10" key="1">
    <citation type="submission" date="2019-07" db="EMBL/GenBank/DDBJ databases">
        <title>Description of 53C-WASEF.</title>
        <authorList>
            <person name="Pitt A."/>
            <person name="Hahn M.W."/>
        </authorList>
    </citation>
    <scope>NUCLEOTIDE SEQUENCE [LARGE SCALE GENOMIC DNA]</scope>
    <source>
        <strain evidence="9 10">53C-WASEF</strain>
    </source>
</reference>
<comment type="catalytic activity">
    <reaction evidence="1">
        <text>ATP + protein L-histidine = ADP + protein N-phospho-L-histidine.</text>
        <dbReference type="EC" id="2.7.13.3"/>
    </reaction>
</comment>
<dbReference type="CDD" id="cd17546">
    <property type="entry name" value="REC_hyHK_CKI1_RcsC-like"/>
    <property type="match status" value="1"/>
</dbReference>
<dbReference type="Pfam" id="PF00512">
    <property type="entry name" value="HisKA"/>
    <property type="match status" value="1"/>
</dbReference>
<evidence type="ECO:0000256" key="1">
    <source>
        <dbReference type="ARBA" id="ARBA00000085"/>
    </source>
</evidence>
<dbReference type="CDD" id="cd00082">
    <property type="entry name" value="HisKA"/>
    <property type="match status" value="1"/>
</dbReference>
<feature type="transmembrane region" description="Helical" evidence="6">
    <location>
        <begin position="238"/>
        <end position="257"/>
    </location>
</feature>
<organism evidence="9 10">
    <name type="scientific">Rariglobus hedericola</name>
    <dbReference type="NCBI Taxonomy" id="2597822"/>
    <lineage>
        <taxon>Bacteria</taxon>
        <taxon>Pseudomonadati</taxon>
        <taxon>Verrucomicrobiota</taxon>
        <taxon>Opitutia</taxon>
        <taxon>Opitutales</taxon>
        <taxon>Opitutaceae</taxon>
        <taxon>Rariglobus</taxon>
    </lineage>
</organism>
<dbReference type="PANTHER" id="PTHR45339:SF1">
    <property type="entry name" value="HYBRID SIGNAL TRANSDUCTION HISTIDINE KINASE J"/>
    <property type="match status" value="1"/>
</dbReference>
<dbReference type="Pfam" id="PF16927">
    <property type="entry name" value="HisKA_7TM"/>
    <property type="match status" value="1"/>
</dbReference>
<comment type="caution">
    <text evidence="9">The sequence shown here is derived from an EMBL/GenBank/DDBJ whole genome shotgun (WGS) entry which is preliminary data.</text>
</comment>
<feature type="transmembrane region" description="Helical" evidence="6">
    <location>
        <begin position="207"/>
        <end position="226"/>
    </location>
</feature>
<dbReference type="InterPro" id="IPR004358">
    <property type="entry name" value="Sig_transdc_His_kin-like_C"/>
</dbReference>
<dbReference type="PRINTS" id="PR00344">
    <property type="entry name" value="BCTRLSENSOR"/>
</dbReference>
<evidence type="ECO:0000256" key="5">
    <source>
        <dbReference type="PROSITE-ProRule" id="PRU00169"/>
    </source>
</evidence>
<feature type="domain" description="Histidine kinase" evidence="7">
    <location>
        <begin position="408"/>
        <end position="624"/>
    </location>
</feature>
<dbReference type="InterPro" id="IPR003594">
    <property type="entry name" value="HATPase_dom"/>
</dbReference>
<feature type="modified residue" description="4-aspartylphosphate" evidence="5">
    <location>
        <position position="800"/>
    </location>
</feature>
<dbReference type="Gene3D" id="1.10.287.130">
    <property type="match status" value="1"/>
</dbReference>
<feature type="domain" description="Response regulatory" evidence="8">
    <location>
        <begin position="751"/>
        <end position="870"/>
    </location>
</feature>
<dbReference type="SUPFAM" id="SSF55874">
    <property type="entry name" value="ATPase domain of HSP90 chaperone/DNA topoisomerase II/histidine kinase"/>
    <property type="match status" value="1"/>
</dbReference>
<dbReference type="PANTHER" id="PTHR45339">
    <property type="entry name" value="HYBRID SIGNAL TRANSDUCTION HISTIDINE KINASE J"/>
    <property type="match status" value="1"/>
</dbReference>
<sequence>MQIILNAIALSPQKGWVIFGAHVSTLFTYQLTALALPQAIAAGLCLIAAGFVWPLRRESTAAAWLVAVLGGAILWSFAGALEFLAVAVPAKIFWTQISYIGIVMGPISLFHFTYAHTHGGASPRRAVSVVICLIGLLVLLSAFTNSWHGLHWPEVTAVQRGKFVFANYERGPMFWVTVAYCYGFMFASSVMLAAHTISMGNVFRQQAWIIILATLAPWFTSVIYVMRLGPLPELDHTPVGFAVSGILFSWAVVRMRLFELVPVAANTLFLYIPDPVLVADPLGRLVRANLAAIQRFGRIDRHIGQPLLSGFAQHPELGAGILESTTRTDPHTFSLGDNWWTIQSTSLDEADGRARGNLIVLRDITEQKRAEIALLHAKQELEETLVRADALAQEAMAASTAKSNFLAQVSHDLRTPLHAILGMTEVLRSGPLDAAQQTEVATISDAGDALLRLINDLLDLSRIEAGRLDLAHEPFQLDDVLDQIADLLGPAAHRKGLFFAHWIEPGLPGGLRGDADRLRQALFNLVGNAVKFTERGGITVRALRDGPSLRIEITDTGRGIAPEHLANLFNPFNRGDPELARRVEGTGLGLAITRRLAEAMGGTVTVSSRPGEGTVFVLELPIVDDSAVGAGVARLTGQATGRRVAVDLANTIRCLAVIQGLRSLGMDAVELSANSLPSAGGALIVESTALEQSPAKDWIAAGCTVIALAAPESKPSATTAPLRRRSLASALLSASTPSQSPFVAPAGPRRRVLLADDNALSLRVSTAQLGQCNCEVTTVTGGLAALDQLARESYDIIVLDGQMPDLNGWEVAFRVRQWPKDALNARTPIVALTADLTPESHVRWLHAGAAVVLGKPVRTRELSETLERFTPKNEPVGLK</sequence>
<evidence type="ECO:0000313" key="9">
    <source>
        <dbReference type="EMBL" id="TSJ76712.1"/>
    </source>
</evidence>
<dbReference type="InterPro" id="IPR036097">
    <property type="entry name" value="HisK_dim/P_sf"/>
</dbReference>
<dbReference type="SUPFAM" id="SSF55785">
    <property type="entry name" value="PYP-like sensor domain (PAS domain)"/>
    <property type="match status" value="1"/>
</dbReference>
<name>A0A556QJA4_9BACT</name>
<keyword evidence="4" id="KW-0902">Two-component regulatory system</keyword>
<dbReference type="SUPFAM" id="SSF52172">
    <property type="entry name" value="CheY-like"/>
    <property type="match status" value="1"/>
</dbReference>
<dbReference type="GO" id="GO:0000155">
    <property type="term" value="F:phosphorelay sensor kinase activity"/>
    <property type="evidence" value="ECO:0007669"/>
    <property type="project" value="InterPro"/>
</dbReference>
<proteinExistence type="predicted"/>
<dbReference type="SUPFAM" id="SSF47384">
    <property type="entry name" value="Homodimeric domain of signal transducing histidine kinase"/>
    <property type="match status" value="1"/>
</dbReference>
<keyword evidence="6" id="KW-0472">Membrane</keyword>
<evidence type="ECO:0000313" key="10">
    <source>
        <dbReference type="Proteomes" id="UP000315648"/>
    </source>
</evidence>
<dbReference type="InterPro" id="IPR036890">
    <property type="entry name" value="HATPase_C_sf"/>
</dbReference>
<keyword evidence="6" id="KW-0812">Transmembrane</keyword>
<keyword evidence="6" id="KW-1133">Transmembrane helix</keyword>
<dbReference type="SMART" id="SM00448">
    <property type="entry name" value="REC"/>
    <property type="match status" value="1"/>
</dbReference>
<dbReference type="EMBL" id="VMBG01000002">
    <property type="protein sequence ID" value="TSJ76712.1"/>
    <property type="molecule type" value="Genomic_DNA"/>
</dbReference>
<feature type="transmembrane region" description="Helical" evidence="6">
    <location>
        <begin position="92"/>
        <end position="114"/>
    </location>
</feature>
<dbReference type="InterPro" id="IPR001789">
    <property type="entry name" value="Sig_transdc_resp-reg_receiver"/>
</dbReference>
<evidence type="ECO:0000256" key="2">
    <source>
        <dbReference type="ARBA" id="ARBA00012438"/>
    </source>
</evidence>
<dbReference type="Proteomes" id="UP000315648">
    <property type="component" value="Unassembled WGS sequence"/>
</dbReference>
<dbReference type="InterPro" id="IPR031621">
    <property type="entry name" value="HisKA_7TM"/>
</dbReference>
<protein>
    <recommendedName>
        <fullName evidence="2">histidine kinase</fullName>
        <ecNumber evidence="2">2.7.13.3</ecNumber>
    </recommendedName>
</protein>
<gene>
    <name evidence="9" type="ORF">FPL22_11340</name>
</gene>
<accession>A0A556QJA4</accession>
<evidence type="ECO:0000256" key="6">
    <source>
        <dbReference type="SAM" id="Phobius"/>
    </source>
</evidence>
<keyword evidence="10" id="KW-1185">Reference proteome</keyword>
<dbReference type="Pfam" id="PF00072">
    <property type="entry name" value="Response_reg"/>
    <property type="match status" value="1"/>
</dbReference>
<dbReference type="CDD" id="cd16922">
    <property type="entry name" value="HATPase_EvgS-ArcB-TorS-like"/>
    <property type="match status" value="1"/>
</dbReference>
<dbReference type="Gene3D" id="3.40.50.2300">
    <property type="match status" value="1"/>
</dbReference>
<dbReference type="FunFam" id="3.30.565.10:FF:000010">
    <property type="entry name" value="Sensor histidine kinase RcsC"/>
    <property type="match status" value="1"/>
</dbReference>
<dbReference type="Pfam" id="PF08448">
    <property type="entry name" value="PAS_4"/>
    <property type="match status" value="1"/>
</dbReference>
<dbReference type="InterPro" id="IPR035965">
    <property type="entry name" value="PAS-like_dom_sf"/>
</dbReference>